<protein>
    <submittedName>
        <fullName evidence="1">Uncharacterized protein</fullName>
    </submittedName>
</protein>
<proteinExistence type="predicted"/>
<organism evidence="1">
    <name type="scientific">Vitis vinifera</name>
    <name type="common">Grape</name>
    <dbReference type="NCBI Taxonomy" id="29760"/>
    <lineage>
        <taxon>Eukaryota</taxon>
        <taxon>Viridiplantae</taxon>
        <taxon>Streptophyta</taxon>
        <taxon>Embryophyta</taxon>
        <taxon>Tracheophyta</taxon>
        <taxon>Spermatophyta</taxon>
        <taxon>Magnoliopsida</taxon>
        <taxon>eudicotyledons</taxon>
        <taxon>Gunneridae</taxon>
        <taxon>Pentapetalae</taxon>
        <taxon>rosids</taxon>
        <taxon>Vitales</taxon>
        <taxon>Vitaceae</taxon>
        <taxon>Viteae</taxon>
        <taxon>Vitis</taxon>
    </lineage>
</organism>
<sequence length="118" mass="13090">MGHKAKNCPKMSSVDFTANCAASSQGKNHKWLVDSATSHNMTIDLSNMSINSEYDGTDEVDWITGAILLKGECENGVYPFPEHLPPNSKNVIAYVHERTTPMDGTNDLVIHRQNWSII</sequence>
<evidence type="ECO:0000313" key="1">
    <source>
        <dbReference type="EMBL" id="CAN66157.1"/>
    </source>
</evidence>
<reference evidence="1" key="1">
    <citation type="journal article" date="2007" name="PLoS ONE">
        <title>The first genome sequence of an elite grapevine cultivar (Pinot noir Vitis vinifera L.): coping with a highly heterozygous genome.</title>
        <authorList>
            <person name="Velasco R."/>
            <person name="Zharkikh A."/>
            <person name="Troggio M."/>
            <person name="Cartwright D.A."/>
            <person name="Cestaro A."/>
            <person name="Pruss D."/>
            <person name="Pindo M."/>
            <person name="FitzGerald L.M."/>
            <person name="Vezzulli S."/>
            <person name="Reid J."/>
            <person name="Malacarne G."/>
            <person name="Iliev D."/>
            <person name="Coppola G."/>
            <person name="Wardell B."/>
            <person name="Micheletti D."/>
            <person name="Macalma T."/>
            <person name="Facci M."/>
            <person name="Mitchell J.T."/>
            <person name="Perazzolli M."/>
            <person name="Eldredge G."/>
            <person name="Gatto P."/>
            <person name="Oyzerski R."/>
            <person name="Moretto M."/>
            <person name="Gutin N."/>
            <person name="Stefanini M."/>
            <person name="Chen Y."/>
            <person name="Segala C."/>
            <person name="Davenport C."/>
            <person name="Dematte L."/>
            <person name="Mraz A."/>
            <person name="Battilana J."/>
            <person name="Stormo K."/>
            <person name="Costa F."/>
            <person name="Tao Q."/>
            <person name="Si-Ammour A."/>
            <person name="Harkins T."/>
            <person name="Lackey A."/>
            <person name="Perbost C."/>
            <person name="Taillon B."/>
            <person name="Stella A."/>
            <person name="Solovyev V."/>
            <person name="Fawcett J.A."/>
            <person name="Sterck L."/>
            <person name="Vandepoele K."/>
            <person name="Grando S.M."/>
            <person name="Toppo S."/>
            <person name="Moser C."/>
            <person name="Lanchbury J."/>
            <person name="Bogden R."/>
            <person name="Skolnick M."/>
            <person name="Sgaramella V."/>
            <person name="Bhatnagar S.K."/>
            <person name="Fontana P."/>
            <person name="Gutin A."/>
            <person name="Van de Peer Y."/>
            <person name="Salamini F."/>
            <person name="Viola R."/>
        </authorList>
    </citation>
    <scope>NUCLEOTIDE SEQUENCE</scope>
</reference>
<accession>A5BYS0</accession>
<gene>
    <name evidence="1" type="ORF">VITISV_015265</name>
</gene>
<dbReference type="EMBL" id="AM476031">
    <property type="protein sequence ID" value="CAN66157.1"/>
    <property type="molecule type" value="Genomic_DNA"/>
</dbReference>
<dbReference type="AlphaFoldDB" id="A5BYS0"/>
<name>A5BYS0_VITVI</name>